<dbReference type="SUPFAM" id="SSF53448">
    <property type="entry name" value="Nucleotide-diphospho-sugar transferases"/>
    <property type="match status" value="1"/>
</dbReference>
<dbReference type="RefSeq" id="WP_346024587.1">
    <property type="nucleotide sequence ID" value="NZ_BAAADA010000100.1"/>
</dbReference>
<dbReference type="InterPro" id="IPR029044">
    <property type="entry name" value="Nucleotide-diphossugar_trans"/>
</dbReference>
<comment type="caution">
    <text evidence="4">The sequence shown here is derived from an EMBL/GenBank/DDBJ whole genome shotgun (WGS) entry which is preliminary data.</text>
</comment>
<dbReference type="Pfam" id="PF00535">
    <property type="entry name" value="Glycos_transf_2"/>
    <property type="match status" value="1"/>
</dbReference>
<evidence type="ECO:0000256" key="1">
    <source>
        <dbReference type="ARBA" id="ARBA00022676"/>
    </source>
</evidence>
<evidence type="ECO:0000256" key="2">
    <source>
        <dbReference type="ARBA" id="ARBA00022679"/>
    </source>
</evidence>
<evidence type="ECO:0000313" key="5">
    <source>
        <dbReference type="Proteomes" id="UP001410648"/>
    </source>
</evidence>
<dbReference type="PANTHER" id="PTHR22916">
    <property type="entry name" value="GLYCOSYLTRANSFERASE"/>
    <property type="match status" value="1"/>
</dbReference>
<evidence type="ECO:0000313" key="4">
    <source>
        <dbReference type="EMBL" id="GAA0483959.1"/>
    </source>
</evidence>
<dbReference type="CDD" id="cd00761">
    <property type="entry name" value="Glyco_tranf_GTA_type"/>
    <property type="match status" value="1"/>
</dbReference>
<dbReference type="Gene3D" id="3.90.550.10">
    <property type="entry name" value="Spore Coat Polysaccharide Biosynthesis Protein SpsA, Chain A"/>
    <property type="match status" value="1"/>
</dbReference>
<proteinExistence type="predicted"/>
<sequence>MNQPLVSIIVPAYNVERYIEECIDSLLNQSYKNIEIIVLDDASTDATRYLMRQYESHIQIIENDTNQGQGARRNQGIKLAKGEYIYFVDSDDWIEPNAIERLVKQAEAEKLDLVRFNGAAFYEGGSAPKEEGNYDFSHVLKDKAVYTGEELLEKNRKSYSASPCLYLVKKEVIDQHNLFFLEGVLHEDEYFTTRLFVSVESMSYLNEALYHRRYRLASTMTENTDTHKLKSFDSYLKVFKALEIEYESKKMNPLQKTFIKRQLLSIYNGLKESPVLPENKRKLRGLESITLIDKVYLILSKVNHRINKK</sequence>
<evidence type="ECO:0000259" key="3">
    <source>
        <dbReference type="Pfam" id="PF00535"/>
    </source>
</evidence>
<dbReference type="PANTHER" id="PTHR22916:SF51">
    <property type="entry name" value="GLYCOSYLTRANSFERASE EPSH-RELATED"/>
    <property type="match status" value="1"/>
</dbReference>
<dbReference type="Proteomes" id="UP001410648">
    <property type="component" value="Unassembled WGS sequence"/>
</dbReference>
<protein>
    <submittedName>
        <fullName evidence="4">Glycosyltransferase</fullName>
    </submittedName>
</protein>
<dbReference type="InterPro" id="IPR001173">
    <property type="entry name" value="Glyco_trans_2-like"/>
</dbReference>
<keyword evidence="1" id="KW-0328">Glycosyltransferase</keyword>
<feature type="domain" description="Glycosyltransferase 2-like" evidence="3">
    <location>
        <begin position="7"/>
        <end position="172"/>
    </location>
</feature>
<organism evidence="4 5">
    <name type="scientific">Alkalibacterium indicireducens</name>
    <dbReference type="NCBI Taxonomy" id="398758"/>
    <lineage>
        <taxon>Bacteria</taxon>
        <taxon>Bacillati</taxon>
        <taxon>Bacillota</taxon>
        <taxon>Bacilli</taxon>
        <taxon>Lactobacillales</taxon>
        <taxon>Carnobacteriaceae</taxon>
        <taxon>Alkalibacterium</taxon>
    </lineage>
</organism>
<keyword evidence="2" id="KW-0808">Transferase</keyword>
<reference evidence="5" key="1">
    <citation type="journal article" date="2019" name="Int. J. Syst. Evol. Microbiol.">
        <title>The Global Catalogue of Microorganisms (GCM) 10K type strain sequencing project: providing services to taxonomists for standard genome sequencing and annotation.</title>
        <authorList>
            <consortium name="The Broad Institute Genomics Platform"/>
            <consortium name="The Broad Institute Genome Sequencing Center for Infectious Disease"/>
            <person name="Wu L."/>
            <person name="Ma J."/>
        </authorList>
    </citation>
    <scope>NUCLEOTIDE SEQUENCE [LARGE SCALE GENOMIC DNA]</scope>
    <source>
        <strain evidence="5">JCM 14232</strain>
    </source>
</reference>
<gene>
    <name evidence="4" type="ORF">GCM10008936_11470</name>
</gene>
<name>A0ABP3KR26_9LACT</name>
<keyword evidence="5" id="KW-1185">Reference proteome</keyword>
<dbReference type="EMBL" id="BAAADA010000100">
    <property type="protein sequence ID" value="GAA0483959.1"/>
    <property type="molecule type" value="Genomic_DNA"/>
</dbReference>
<accession>A0ABP3KR26</accession>